<dbReference type="RefSeq" id="WP_013409838.1">
    <property type="nucleotide sequence ID" value="NC_014655.1"/>
</dbReference>
<reference evidence="1 2" key="2">
    <citation type="journal article" date="2011" name="Stand. Genomic Sci.">
        <title>Complete genome sequence of Leadbetterella byssophila type strain (4M15).</title>
        <authorList>
            <person name="Abt B."/>
            <person name="Teshima H."/>
            <person name="Lucas S."/>
            <person name="Lapidus A."/>
            <person name="Del Rio T.G."/>
            <person name="Nolan M."/>
            <person name="Tice H."/>
            <person name="Cheng J.F."/>
            <person name="Pitluck S."/>
            <person name="Liolios K."/>
            <person name="Pagani I."/>
            <person name="Ivanova N."/>
            <person name="Mavromatis K."/>
            <person name="Pati A."/>
            <person name="Tapia R."/>
            <person name="Han C."/>
            <person name="Goodwin L."/>
            <person name="Chen A."/>
            <person name="Palaniappan K."/>
            <person name="Land M."/>
            <person name="Hauser L."/>
            <person name="Chang Y.J."/>
            <person name="Jeffries C.D."/>
            <person name="Rohde M."/>
            <person name="Goker M."/>
            <person name="Tindall B.J."/>
            <person name="Detter J.C."/>
            <person name="Woyke T."/>
            <person name="Bristow J."/>
            <person name="Eisen J.A."/>
            <person name="Markowitz V."/>
            <person name="Hugenholtz P."/>
            <person name="Klenk H.P."/>
            <person name="Kyrpides N.C."/>
        </authorList>
    </citation>
    <scope>NUCLEOTIDE SEQUENCE [LARGE SCALE GENOMIC DNA]</scope>
    <source>
        <strain evidence="2">DSM 17132 / JCM 16389 / KACC 11308 / NBRC 106382 / 4M15</strain>
    </source>
</reference>
<dbReference type="SFLD" id="SFLDS00003">
    <property type="entry name" value="Haloacid_Dehalogenase"/>
    <property type="match status" value="1"/>
</dbReference>
<dbReference type="InterPro" id="IPR023214">
    <property type="entry name" value="HAD_sf"/>
</dbReference>
<dbReference type="OrthoDB" id="9802350at2"/>
<keyword evidence="1" id="KW-0378">Hydrolase</keyword>
<dbReference type="EMBL" id="CP002305">
    <property type="protein sequence ID" value="ADQ18811.1"/>
    <property type="molecule type" value="Genomic_DNA"/>
</dbReference>
<dbReference type="InterPro" id="IPR023198">
    <property type="entry name" value="PGP-like_dom2"/>
</dbReference>
<dbReference type="InterPro" id="IPR052550">
    <property type="entry name" value="Pyrimidine_5'-ntase_YjjG"/>
</dbReference>
<reference key="1">
    <citation type="submission" date="2010-11" db="EMBL/GenBank/DDBJ databases">
        <title>The complete genome of Leadbetterella byssophila DSM 17132.</title>
        <authorList>
            <consortium name="US DOE Joint Genome Institute (JGI-PGF)"/>
            <person name="Lucas S."/>
            <person name="Copeland A."/>
            <person name="Lapidus A."/>
            <person name="Glavina del Rio T."/>
            <person name="Dalin E."/>
            <person name="Tice H."/>
            <person name="Bruce D."/>
            <person name="Goodwin L."/>
            <person name="Pitluck S."/>
            <person name="Kyrpides N."/>
            <person name="Mavromatis K."/>
            <person name="Ivanova N."/>
            <person name="Teshima H."/>
            <person name="Brettin T."/>
            <person name="Detter J.C."/>
            <person name="Han C."/>
            <person name="Tapia R."/>
            <person name="Land M."/>
            <person name="Hauser L."/>
            <person name="Markowitz V."/>
            <person name="Cheng J.-F."/>
            <person name="Hugenholtz P."/>
            <person name="Woyke T."/>
            <person name="Wu D."/>
            <person name="Tindall B."/>
            <person name="Pomrenke H.G."/>
            <person name="Brambilla E."/>
            <person name="Klenk H.-P."/>
            <person name="Eisen J.A."/>
        </authorList>
    </citation>
    <scope>NUCLEOTIDE SEQUENCE [LARGE SCALE GENOMIC DNA]</scope>
    <source>
        <strain>DSM 17132</strain>
    </source>
</reference>
<dbReference type="eggNOG" id="COG0546">
    <property type="taxonomic scope" value="Bacteria"/>
</dbReference>
<dbReference type="AlphaFoldDB" id="E4RV73"/>
<organism evidence="1 2">
    <name type="scientific">Leadbetterella byssophila (strain DSM 17132 / JCM 16389 / KACC 11308 / NBRC 106382 / 4M15)</name>
    <dbReference type="NCBI Taxonomy" id="649349"/>
    <lineage>
        <taxon>Bacteria</taxon>
        <taxon>Pseudomonadati</taxon>
        <taxon>Bacteroidota</taxon>
        <taxon>Cytophagia</taxon>
        <taxon>Cytophagales</taxon>
        <taxon>Leadbetterellaceae</taxon>
        <taxon>Leadbetterella</taxon>
    </lineage>
</organism>
<dbReference type="NCBIfam" id="TIGR01549">
    <property type="entry name" value="HAD-SF-IA-v1"/>
    <property type="match status" value="1"/>
</dbReference>
<dbReference type="Proteomes" id="UP000007435">
    <property type="component" value="Chromosome"/>
</dbReference>
<dbReference type="SFLD" id="SFLDG01129">
    <property type="entry name" value="C1.5:_HAD__Beta-PGM__Phosphata"/>
    <property type="match status" value="1"/>
</dbReference>
<dbReference type="NCBIfam" id="TIGR02254">
    <property type="entry name" value="YjjG_YfnB"/>
    <property type="match status" value="1"/>
</dbReference>
<dbReference type="InterPro" id="IPR036412">
    <property type="entry name" value="HAD-like_sf"/>
</dbReference>
<dbReference type="Gene3D" id="3.40.50.1000">
    <property type="entry name" value="HAD superfamily/HAD-like"/>
    <property type="match status" value="1"/>
</dbReference>
<sequence length="224" mass="25945">MIKHIFFDLDHTLWDFERNSGVCLEEIHANKIKPYLDFETFTGTFRRVNRGLWRDLEQNLITHDELRRRRFKETLETHSVSCTDADSLAMNEEFMRLLPHQTYLMEGALEVLEYLHGKYNLHIISNGYLDIQTRKMTGSGILSYFQEIITSDVADSRKPDPAIFQFALRKANANPENSVYVGDDEIADKEGAKNAGLPFIWFNPEASETNNAVISQLEQLKEIL</sequence>
<dbReference type="Pfam" id="PF00702">
    <property type="entry name" value="Hydrolase"/>
    <property type="match status" value="1"/>
</dbReference>
<evidence type="ECO:0000313" key="2">
    <source>
        <dbReference type="Proteomes" id="UP000007435"/>
    </source>
</evidence>
<dbReference type="HOGENOM" id="CLU_045011_8_1_10"/>
<dbReference type="STRING" id="649349.Lbys_3150"/>
<accession>E4RV73</accession>
<dbReference type="SUPFAM" id="SSF56784">
    <property type="entry name" value="HAD-like"/>
    <property type="match status" value="1"/>
</dbReference>
<keyword evidence="2" id="KW-1185">Reference proteome</keyword>
<dbReference type="InterPro" id="IPR006439">
    <property type="entry name" value="HAD-SF_hydro_IA"/>
</dbReference>
<dbReference type="KEGG" id="lby:Lbys_3150"/>
<dbReference type="GO" id="GO:0008253">
    <property type="term" value="F:5'-nucleotidase activity"/>
    <property type="evidence" value="ECO:0007669"/>
    <property type="project" value="InterPro"/>
</dbReference>
<proteinExistence type="predicted"/>
<evidence type="ECO:0000313" key="1">
    <source>
        <dbReference type="EMBL" id="ADQ18811.1"/>
    </source>
</evidence>
<protein>
    <submittedName>
        <fullName evidence="1">HAD superfamily (Subfamily IA) hydrolase, TIGR02254</fullName>
    </submittedName>
</protein>
<gene>
    <name evidence="1" type="ordered locus">Lbys_3150</name>
</gene>
<dbReference type="InterPro" id="IPR011951">
    <property type="entry name" value="HAD-SF_hydro_IA_YjjG/PynA"/>
</dbReference>
<dbReference type="PANTHER" id="PTHR47478">
    <property type="match status" value="1"/>
</dbReference>
<dbReference type="PANTHER" id="PTHR47478:SF1">
    <property type="entry name" value="PYRIMIDINE 5'-NUCLEOTIDASE YJJG"/>
    <property type="match status" value="1"/>
</dbReference>
<dbReference type="PRINTS" id="PR00413">
    <property type="entry name" value="HADHALOGNASE"/>
</dbReference>
<name>E4RV73_LEAB4</name>
<dbReference type="Gene3D" id="1.10.150.240">
    <property type="entry name" value="Putative phosphatase, domain 2"/>
    <property type="match status" value="1"/>
</dbReference>